<proteinExistence type="predicted"/>
<dbReference type="EMBL" id="HG793138">
    <property type="protein sequence ID" value="CRL21311.1"/>
    <property type="molecule type" value="Genomic_DNA"/>
</dbReference>
<keyword evidence="1" id="KW-0732">Signal</keyword>
<dbReference type="AlphaFoldDB" id="A0A0G4P4R8"/>
<feature type="chain" id="PRO_5005195162" evidence="1">
    <location>
        <begin position="20"/>
        <end position="78"/>
    </location>
</feature>
<gene>
    <name evidence="2" type="ORF">PCAMFM013_S005g000475</name>
</gene>
<evidence type="ECO:0000313" key="3">
    <source>
        <dbReference type="Proteomes" id="UP000053732"/>
    </source>
</evidence>
<protein>
    <submittedName>
        <fullName evidence="2">Str. FM013</fullName>
    </submittedName>
</protein>
<evidence type="ECO:0000313" key="2">
    <source>
        <dbReference type="EMBL" id="CRL21311.1"/>
    </source>
</evidence>
<evidence type="ECO:0000256" key="1">
    <source>
        <dbReference type="SAM" id="SignalP"/>
    </source>
</evidence>
<name>A0A0G4P4R8_PENC3</name>
<keyword evidence="3" id="KW-1185">Reference proteome</keyword>
<reference evidence="2 3" key="1">
    <citation type="journal article" date="2014" name="Nat. Commun.">
        <title>Multiple recent horizontal transfers of a large genomic region in cheese making fungi.</title>
        <authorList>
            <person name="Cheeseman K."/>
            <person name="Ropars J."/>
            <person name="Renault P."/>
            <person name="Dupont J."/>
            <person name="Gouzy J."/>
            <person name="Branca A."/>
            <person name="Abraham A.L."/>
            <person name="Ceppi M."/>
            <person name="Conseiller E."/>
            <person name="Debuchy R."/>
            <person name="Malagnac F."/>
            <person name="Goarin A."/>
            <person name="Silar P."/>
            <person name="Lacoste S."/>
            <person name="Sallet E."/>
            <person name="Bensimon A."/>
            <person name="Giraud T."/>
            <person name="Brygoo Y."/>
        </authorList>
    </citation>
    <scope>NUCLEOTIDE SEQUENCE [LARGE SCALE GENOMIC DNA]</scope>
    <source>
        <strain evidence="3">FM 013</strain>
    </source>
</reference>
<sequence>MRFATVLSSLFVLATLGLAAPIAEPTPDVVARDEVAARGSLGYCYIKRGTDGKDAADLSWYDTHRSFLVTHTDSILSS</sequence>
<feature type="signal peptide" evidence="1">
    <location>
        <begin position="1"/>
        <end position="19"/>
    </location>
</feature>
<accession>A0A0G4P4R8</accession>
<dbReference type="Proteomes" id="UP000053732">
    <property type="component" value="Unassembled WGS sequence"/>
</dbReference>
<organism evidence="2 3">
    <name type="scientific">Penicillium camemberti (strain FM 013)</name>
    <dbReference type="NCBI Taxonomy" id="1429867"/>
    <lineage>
        <taxon>Eukaryota</taxon>
        <taxon>Fungi</taxon>
        <taxon>Dikarya</taxon>
        <taxon>Ascomycota</taxon>
        <taxon>Pezizomycotina</taxon>
        <taxon>Eurotiomycetes</taxon>
        <taxon>Eurotiomycetidae</taxon>
        <taxon>Eurotiales</taxon>
        <taxon>Aspergillaceae</taxon>
        <taxon>Penicillium</taxon>
    </lineage>
</organism>